<evidence type="ECO:0000256" key="6">
    <source>
        <dbReference type="HAMAP-Rule" id="MF_00735"/>
    </source>
</evidence>
<organism evidence="7 8">
    <name type="scientific">Yeguia hominis</name>
    <dbReference type="NCBI Taxonomy" id="2763662"/>
    <lineage>
        <taxon>Bacteria</taxon>
        <taxon>Bacillati</taxon>
        <taxon>Bacillota</taxon>
        <taxon>Clostridia</taxon>
        <taxon>Eubacteriales</taxon>
        <taxon>Yeguiaceae</taxon>
        <taxon>Yeguia</taxon>
    </lineage>
</organism>
<dbReference type="NCBIfam" id="TIGR00406">
    <property type="entry name" value="prmA"/>
    <property type="match status" value="1"/>
</dbReference>
<dbReference type="PANTHER" id="PTHR43648">
    <property type="entry name" value="ELECTRON TRANSFER FLAVOPROTEIN BETA SUBUNIT LYSINE METHYLTRANSFERASE"/>
    <property type="match status" value="1"/>
</dbReference>
<dbReference type="CDD" id="cd02440">
    <property type="entry name" value="AdoMet_MTases"/>
    <property type="match status" value="1"/>
</dbReference>
<reference evidence="7" key="1">
    <citation type="submission" date="2020-08" db="EMBL/GenBank/DDBJ databases">
        <title>Genome public.</title>
        <authorList>
            <person name="Liu C."/>
            <person name="Sun Q."/>
        </authorList>
    </citation>
    <scope>NUCLEOTIDE SEQUENCE</scope>
    <source>
        <strain evidence="7">NSJ-40</strain>
    </source>
</reference>
<dbReference type="EMBL" id="JACRSN010000001">
    <property type="protein sequence ID" value="MBC8532665.1"/>
    <property type="molecule type" value="Genomic_DNA"/>
</dbReference>
<protein>
    <recommendedName>
        <fullName evidence="6">Ribosomal protein L11 methyltransferase</fullName>
        <shortName evidence="6">L11 Mtase</shortName>
        <ecNumber evidence="6">2.1.1.-</ecNumber>
    </recommendedName>
</protein>
<evidence type="ECO:0000256" key="3">
    <source>
        <dbReference type="ARBA" id="ARBA00022603"/>
    </source>
</evidence>
<comment type="subcellular location">
    <subcellularLocation>
        <location evidence="6">Cytoplasm</location>
    </subcellularLocation>
</comment>
<dbReference type="EC" id="2.1.1.-" evidence="6"/>
<keyword evidence="4 6" id="KW-0808">Transferase</keyword>
<feature type="binding site" evidence="6">
    <location>
        <position position="160"/>
    </location>
    <ligand>
        <name>S-adenosyl-L-methionine</name>
        <dbReference type="ChEBI" id="CHEBI:59789"/>
    </ligand>
</feature>
<evidence type="ECO:0000256" key="1">
    <source>
        <dbReference type="ARBA" id="ARBA00009741"/>
    </source>
</evidence>
<feature type="binding site" evidence="6">
    <location>
        <position position="246"/>
    </location>
    <ligand>
        <name>S-adenosyl-L-methionine</name>
        <dbReference type="ChEBI" id="CHEBI:59789"/>
    </ligand>
</feature>
<dbReference type="GO" id="GO:0008276">
    <property type="term" value="F:protein methyltransferase activity"/>
    <property type="evidence" value="ECO:0007669"/>
    <property type="project" value="UniProtKB-UniRule"/>
</dbReference>
<dbReference type="InterPro" id="IPR050078">
    <property type="entry name" value="Ribosomal_L11_MeTrfase_PrmA"/>
</dbReference>
<dbReference type="GO" id="GO:0005737">
    <property type="term" value="C:cytoplasm"/>
    <property type="evidence" value="ECO:0007669"/>
    <property type="project" value="UniProtKB-SubCell"/>
</dbReference>
<feature type="binding site" evidence="6">
    <location>
        <position position="181"/>
    </location>
    <ligand>
        <name>S-adenosyl-L-methionine</name>
        <dbReference type="ChEBI" id="CHEBI:59789"/>
    </ligand>
</feature>
<dbReference type="PIRSF" id="PIRSF000401">
    <property type="entry name" value="RPL11_MTase"/>
    <property type="match status" value="1"/>
</dbReference>
<evidence type="ECO:0000313" key="7">
    <source>
        <dbReference type="EMBL" id="MBC8532665.1"/>
    </source>
</evidence>
<name>A0A926D946_9FIRM</name>
<keyword evidence="3 6" id="KW-0489">Methyltransferase</keyword>
<dbReference type="HAMAP" id="MF_00735">
    <property type="entry name" value="Methyltr_PrmA"/>
    <property type="match status" value="1"/>
</dbReference>
<evidence type="ECO:0000256" key="4">
    <source>
        <dbReference type="ARBA" id="ARBA00022679"/>
    </source>
</evidence>
<comment type="caution">
    <text evidence="7">The sequence shown here is derived from an EMBL/GenBank/DDBJ whole genome shotgun (WGS) entry which is preliminary data.</text>
</comment>
<keyword evidence="7" id="KW-0687">Ribonucleoprotein</keyword>
<feature type="binding site" evidence="6">
    <location>
        <position position="203"/>
    </location>
    <ligand>
        <name>S-adenosyl-L-methionine</name>
        <dbReference type="ChEBI" id="CHEBI:59789"/>
    </ligand>
</feature>
<dbReference type="Proteomes" id="UP000651482">
    <property type="component" value="Unassembled WGS sequence"/>
</dbReference>
<gene>
    <name evidence="6 7" type="primary">prmA</name>
    <name evidence="7" type="ORF">IAG03_01335</name>
</gene>
<dbReference type="AlphaFoldDB" id="A0A926D946"/>
<proteinExistence type="inferred from homology"/>
<comment type="function">
    <text evidence="6">Methylates ribosomal protein L11.</text>
</comment>
<keyword evidence="2 6" id="KW-0963">Cytoplasm</keyword>
<evidence type="ECO:0000256" key="5">
    <source>
        <dbReference type="ARBA" id="ARBA00022691"/>
    </source>
</evidence>
<dbReference type="InterPro" id="IPR029063">
    <property type="entry name" value="SAM-dependent_MTases_sf"/>
</dbReference>
<sequence>MNFGNDWTELCVSVQTDDAEKAENIAQMATPYGIYIEDYSNLEEEAGAIAHIDLFDSALLQKDREHVRIHLYLSPADNPTEVSAFLEERLHAEGVPYTISSADCAMEDWINNWKKYFKPIPVGENLLIRPIWEDEFESDGRTVLNLEPGLAFGTGTHETTRLCLELIERYLRPGDRMLDIGCGSGILAVSALLLGAASAVGVDIDPLAVKTAVENAERNGVQDRFTALCGSLTEQVTGTYRIIAANIVADVILALTADVEAFMEPEAVYLMSGIIDTRAEEVLAAVKKKFEILEYREENGWVAIAARRNR</sequence>
<keyword evidence="7" id="KW-0689">Ribosomal protein</keyword>
<dbReference type="Pfam" id="PF06325">
    <property type="entry name" value="PrmA"/>
    <property type="match status" value="1"/>
</dbReference>
<comment type="similarity">
    <text evidence="1 6">Belongs to the methyltransferase superfamily. PrmA family.</text>
</comment>
<dbReference type="GO" id="GO:0032259">
    <property type="term" value="P:methylation"/>
    <property type="evidence" value="ECO:0007669"/>
    <property type="project" value="UniProtKB-KW"/>
</dbReference>
<dbReference type="InterPro" id="IPR004498">
    <property type="entry name" value="Ribosomal_PrmA_MeTrfase"/>
</dbReference>
<dbReference type="RefSeq" id="WP_249317875.1">
    <property type="nucleotide sequence ID" value="NZ_JACRSN010000001.1"/>
</dbReference>
<comment type="catalytic activity">
    <reaction evidence="6">
        <text>L-lysyl-[protein] + 3 S-adenosyl-L-methionine = N(6),N(6),N(6)-trimethyl-L-lysyl-[protein] + 3 S-adenosyl-L-homocysteine + 3 H(+)</text>
        <dbReference type="Rhea" id="RHEA:54192"/>
        <dbReference type="Rhea" id="RHEA-COMP:9752"/>
        <dbReference type="Rhea" id="RHEA-COMP:13826"/>
        <dbReference type="ChEBI" id="CHEBI:15378"/>
        <dbReference type="ChEBI" id="CHEBI:29969"/>
        <dbReference type="ChEBI" id="CHEBI:57856"/>
        <dbReference type="ChEBI" id="CHEBI:59789"/>
        <dbReference type="ChEBI" id="CHEBI:61961"/>
    </reaction>
</comment>
<keyword evidence="5 6" id="KW-0949">S-adenosyl-L-methionine</keyword>
<dbReference type="SUPFAM" id="SSF53335">
    <property type="entry name" value="S-adenosyl-L-methionine-dependent methyltransferases"/>
    <property type="match status" value="1"/>
</dbReference>
<accession>A0A926D946</accession>
<keyword evidence="8" id="KW-1185">Reference proteome</keyword>
<dbReference type="PANTHER" id="PTHR43648:SF1">
    <property type="entry name" value="ELECTRON TRANSFER FLAVOPROTEIN BETA SUBUNIT LYSINE METHYLTRANSFERASE"/>
    <property type="match status" value="1"/>
</dbReference>
<evidence type="ECO:0000313" key="8">
    <source>
        <dbReference type="Proteomes" id="UP000651482"/>
    </source>
</evidence>
<evidence type="ECO:0000256" key="2">
    <source>
        <dbReference type="ARBA" id="ARBA00022490"/>
    </source>
</evidence>
<dbReference type="GO" id="GO:0005840">
    <property type="term" value="C:ribosome"/>
    <property type="evidence" value="ECO:0007669"/>
    <property type="project" value="UniProtKB-KW"/>
</dbReference>
<dbReference type="Gene3D" id="3.40.50.150">
    <property type="entry name" value="Vaccinia Virus protein VP39"/>
    <property type="match status" value="1"/>
</dbReference>